<keyword evidence="4" id="KW-1185">Reference proteome</keyword>
<feature type="compositionally biased region" description="Basic and acidic residues" evidence="2">
    <location>
        <begin position="775"/>
        <end position="791"/>
    </location>
</feature>
<dbReference type="SUPFAM" id="SSF46579">
    <property type="entry name" value="Prefoldin"/>
    <property type="match status" value="1"/>
</dbReference>
<feature type="compositionally biased region" description="Polar residues" evidence="2">
    <location>
        <begin position="662"/>
        <end position="689"/>
    </location>
</feature>
<proteinExistence type="predicted"/>
<feature type="region of interest" description="Disordered" evidence="2">
    <location>
        <begin position="629"/>
        <end position="867"/>
    </location>
</feature>
<organism evidence="3 4">
    <name type="scientific">Blattamonas nauphoetae</name>
    <dbReference type="NCBI Taxonomy" id="2049346"/>
    <lineage>
        <taxon>Eukaryota</taxon>
        <taxon>Metamonada</taxon>
        <taxon>Preaxostyla</taxon>
        <taxon>Oxymonadida</taxon>
        <taxon>Blattamonas</taxon>
    </lineage>
</organism>
<feature type="compositionally biased region" description="Basic and acidic residues" evidence="2">
    <location>
        <begin position="826"/>
        <end position="835"/>
    </location>
</feature>
<keyword evidence="1" id="KW-0175">Coiled coil</keyword>
<evidence type="ECO:0000313" key="3">
    <source>
        <dbReference type="EMBL" id="KAK2952364.1"/>
    </source>
</evidence>
<gene>
    <name evidence="3" type="ORF">BLNAU_12626</name>
</gene>
<accession>A0ABQ9XLK9</accession>
<name>A0ABQ9XLK9_9EUKA</name>
<feature type="compositionally biased region" description="Polar residues" evidence="2">
    <location>
        <begin position="629"/>
        <end position="653"/>
    </location>
</feature>
<evidence type="ECO:0000256" key="1">
    <source>
        <dbReference type="SAM" id="Coils"/>
    </source>
</evidence>
<sequence>MNSSGFRLRDGLTDPLVEVINTGLYDYKQQLTDYFREVTAEIDVHSPTLDMVDDLQAESDNILTRYAEYILGYVTVRAQRTEGESGDSASFEEIMNLKFKLEEANEAQRKAQKQNDMLKGQLDRRDRLLAEQRGMFYKELLNLREQMFQKKRLGQPYVPENGTLFNPDQWLDSMLNKGSDEDDAEKEKKMTQKIMDKLGAKFADERKKLESQMKILERERSQQIHDLEREYNNQISDLQNRLLRLTEDRNAELEALNALHKQEMDDLRASLEERMNAMISEKEMIIAKLKADYDDLMKTGVEQLKREKEALLAQIEELEKEIARLKQQLAEYRQSIEDLNNAKLAVENELKRIMKEREALQEKINEMKSMGSLHDGQLDEMNKRIAELERELAQWASAFAELGGNPEDVLRRLRELEEEARRAKEEARRAREEADDAQALLRKRGEDLSDEDLNFKSRAFVDGKDEAGENNKKGQIDELALAAKRDRELKQKRAVNNWALLTSRLRNRAMLERLQRIRNQSDTESGGEDDLWKSLNRKQRSKKYPKLGYLERMRQKQLEAEERLRTLRELIEQERRRNLEKVLRAVELLSEPTYVDEVFDMEHTSDNEMLFQKTTATVITVPPLATLPTRPTSSYANTRSYQPHFSTGRSSAEPTDGPNYITMASSPYSASMTSRNRSRFDQTFSTPNRTPVKREMTRPHSAVTPSSNKQTMRRGVLFTPPKTFRRSKENDVASTRRRGMTPQPSSPVTSPLKATQRTSHSPAGIVDMDSTLLMERPKSRPRSGERSEEGSKYTISTAGFKRPVSAHQPLFPMMSPQANPQNRHHSPTEKEADSPKRHHSGGTQPISRYYATNIIRRAPTPPYDDET</sequence>
<dbReference type="EMBL" id="JARBJD010000104">
    <property type="protein sequence ID" value="KAK2952364.1"/>
    <property type="molecule type" value="Genomic_DNA"/>
</dbReference>
<feature type="coiled-coil region" evidence="1">
    <location>
        <begin position="550"/>
        <end position="577"/>
    </location>
</feature>
<feature type="compositionally biased region" description="Polar residues" evidence="2">
    <location>
        <begin position="742"/>
        <end position="761"/>
    </location>
</feature>
<dbReference type="Gene3D" id="1.10.287.1490">
    <property type="match status" value="1"/>
</dbReference>
<feature type="coiled-coil region" evidence="1">
    <location>
        <begin position="199"/>
        <end position="444"/>
    </location>
</feature>
<dbReference type="Proteomes" id="UP001281761">
    <property type="component" value="Unassembled WGS sequence"/>
</dbReference>
<comment type="caution">
    <text evidence="3">The sequence shown here is derived from an EMBL/GenBank/DDBJ whole genome shotgun (WGS) entry which is preliminary data.</text>
</comment>
<evidence type="ECO:0000313" key="4">
    <source>
        <dbReference type="Proteomes" id="UP001281761"/>
    </source>
</evidence>
<dbReference type="PANTHER" id="PTHR23159:SF60">
    <property type="entry name" value="SPINDLE ASSEMBLY ABNORMAL PROTEIN 4"/>
    <property type="match status" value="1"/>
</dbReference>
<dbReference type="PANTHER" id="PTHR23159">
    <property type="entry name" value="CENTROSOMAL PROTEIN 2"/>
    <property type="match status" value="1"/>
</dbReference>
<protein>
    <submittedName>
        <fullName evidence="3">Uncharacterized protein</fullName>
    </submittedName>
</protein>
<evidence type="ECO:0000256" key="2">
    <source>
        <dbReference type="SAM" id="MobiDB-lite"/>
    </source>
</evidence>
<feature type="coiled-coil region" evidence="1">
    <location>
        <begin position="94"/>
        <end position="124"/>
    </location>
</feature>
<reference evidence="3 4" key="1">
    <citation type="journal article" date="2022" name="bioRxiv">
        <title>Genomics of Preaxostyla Flagellates Illuminates Evolutionary Transitions and the Path Towards Mitochondrial Loss.</title>
        <authorList>
            <person name="Novak L.V.F."/>
            <person name="Treitli S.C."/>
            <person name="Pyrih J."/>
            <person name="Halakuc P."/>
            <person name="Pipaliya S.V."/>
            <person name="Vacek V."/>
            <person name="Brzon O."/>
            <person name="Soukal P."/>
            <person name="Eme L."/>
            <person name="Dacks J.B."/>
            <person name="Karnkowska A."/>
            <person name="Elias M."/>
            <person name="Hampl V."/>
        </authorList>
    </citation>
    <scope>NUCLEOTIDE SEQUENCE [LARGE SCALE GENOMIC DNA]</scope>
    <source>
        <strain evidence="3">NAU3</strain>
        <tissue evidence="3">Gut</tissue>
    </source>
</reference>